<dbReference type="Pfam" id="PF08220">
    <property type="entry name" value="HTH_DeoR"/>
    <property type="match status" value="1"/>
</dbReference>
<dbReference type="PROSITE" id="PS00894">
    <property type="entry name" value="HTH_DEOR_1"/>
    <property type="match status" value="1"/>
</dbReference>
<dbReference type="InterPro" id="IPR036390">
    <property type="entry name" value="WH_DNA-bd_sf"/>
</dbReference>
<dbReference type="InterPro" id="IPR018356">
    <property type="entry name" value="Tscrpt_reg_HTH_DeoR_CS"/>
</dbReference>
<dbReference type="RefSeq" id="WP_108969542.1">
    <property type="nucleotide sequence ID" value="NZ_CP022190.1"/>
</dbReference>
<dbReference type="SMART" id="SM01134">
    <property type="entry name" value="DeoRC"/>
    <property type="match status" value="1"/>
</dbReference>
<dbReference type="Gene3D" id="1.10.10.10">
    <property type="entry name" value="Winged helix-like DNA-binding domain superfamily/Winged helix DNA-binding domain"/>
    <property type="match status" value="1"/>
</dbReference>
<evidence type="ECO:0000313" key="6">
    <source>
        <dbReference type="Proteomes" id="UP000244915"/>
    </source>
</evidence>
<dbReference type="InterPro" id="IPR050313">
    <property type="entry name" value="Carb_Metab_HTH_regulators"/>
</dbReference>
<dbReference type="PRINTS" id="PR00037">
    <property type="entry name" value="HTHLACR"/>
</dbReference>
<proteinExistence type="predicted"/>
<evidence type="ECO:0000256" key="2">
    <source>
        <dbReference type="ARBA" id="ARBA00023125"/>
    </source>
</evidence>
<evidence type="ECO:0000313" key="5">
    <source>
        <dbReference type="EMBL" id="AWI85660.1"/>
    </source>
</evidence>
<dbReference type="GO" id="GO:0003677">
    <property type="term" value="F:DNA binding"/>
    <property type="evidence" value="ECO:0007669"/>
    <property type="project" value="UniProtKB-KW"/>
</dbReference>
<dbReference type="SUPFAM" id="SSF100950">
    <property type="entry name" value="NagB/RpiA/CoA transferase-like"/>
    <property type="match status" value="1"/>
</dbReference>
<accession>A0A2U8HJB1</accession>
<feature type="domain" description="HTH deoR-type" evidence="4">
    <location>
        <begin position="12"/>
        <end position="67"/>
    </location>
</feature>
<evidence type="ECO:0000256" key="3">
    <source>
        <dbReference type="ARBA" id="ARBA00023163"/>
    </source>
</evidence>
<dbReference type="GO" id="GO:0003700">
    <property type="term" value="F:DNA-binding transcription factor activity"/>
    <property type="evidence" value="ECO:0007669"/>
    <property type="project" value="InterPro"/>
</dbReference>
<protein>
    <submittedName>
        <fullName evidence="5">DeoR family transcriptional regulator</fullName>
    </submittedName>
</protein>
<dbReference type="OrthoDB" id="9816363at2"/>
<evidence type="ECO:0000259" key="4">
    <source>
        <dbReference type="PROSITE" id="PS51000"/>
    </source>
</evidence>
<dbReference type="SMART" id="SM00420">
    <property type="entry name" value="HTH_DEOR"/>
    <property type="match status" value="1"/>
</dbReference>
<dbReference type="KEGG" id="ypac:CEW88_18310"/>
<keyword evidence="2" id="KW-0238">DNA-binding</keyword>
<sequence length="261" mass="28201">MDQTSGERRLKKQERHAQILLQLKLRPHVRVAELAALFGVTTETVRRDIGALERDGLLERAHGGASAPHPGGHRDLDARRRERVAERERLGRFAASLVRDGDAIMIDAGSTTMVFARFLAFAETRVTAITNSLQIGMILGQSANARVLLAPGSYLPQEAAVVGVDTCDYLARYHVDSCFLGAAGLSEAGVTEAVDGFAPVKQAMMRHSTSCRFLIDAGKFGRTRLNLVTPLDEMDTLVSDRAPEGALAARLSESGVSILVP</sequence>
<dbReference type="PANTHER" id="PTHR30363:SF44">
    <property type="entry name" value="AGA OPERON TRANSCRIPTIONAL REPRESSOR-RELATED"/>
    <property type="match status" value="1"/>
</dbReference>
<name>A0A2U8HJB1_9RHOB</name>
<organism evidence="5 6">
    <name type="scientific">Alloyangia pacifica</name>
    <dbReference type="NCBI Taxonomy" id="311180"/>
    <lineage>
        <taxon>Bacteria</taxon>
        <taxon>Pseudomonadati</taxon>
        <taxon>Pseudomonadota</taxon>
        <taxon>Alphaproteobacteria</taxon>
        <taxon>Rhodobacterales</taxon>
        <taxon>Roseobacteraceae</taxon>
        <taxon>Alloyangia</taxon>
    </lineage>
</organism>
<dbReference type="PANTHER" id="PTHR30363">
    <property type="entry name" value="HTH-TYPE TRANSCRIPTIONAL REGULATOR SRLR-RELATED"/>
    <property type="match status" value="1"/>
</dbReference>
<dbReference type="SUPFAM" id="SSF46785">
    <property type="entry name" value="Winged helix' DNA-binding domain"/>
    <property type="match status" value="1"/>
</dbReference>
<dbReference type="EMBL" id="CP022190">
    <property type="protein sequence ID" value="AWI85660.1"/>
    <property type="molecule type" value="Genomic_DNA"/>
</dbReference>
<dbReference type="Proteomes" id="UP000244915">
    <property type="component" value="Chromosome 2"/>
</dbReference>
<reference evidence="5 6" key="1">
    <citation type="submission" date="2017-06" db="EMBL/GenBank/DDBJ databases">
        <title>Yangia sp. YSBP01 complete genome sequence.</title>
        <authorList>
            <person name="Woo J.-H."/>
            <person name="Kim H.-S."/>
        </authorList>
    </citation>
    <scope>NUCLEOTIDE SEQUENCE [LARGE SCALE GENOMIC DNA]</scope>
    <source>
        <strain evidence="5 6">YSBP01</strain>
    </source>
</reference>
<gene>
    <name evidence="5" type="ORF">CEW88_18310</name>
</gene>
<dbReference type="Pfam" id="PF00455">
    <property type="entry name" value="DeoRC"/>
    <property type="match status" value="1"/>
</dbReference>
<dbReference type="PROSITE" id="PS51000">
    <property type="entry name" value="HTH_DEOR_2"/>
    <property type="match status" value="1"/>
</dbReference>
<dbReference type="AlphaFoldDB" id="A0A2U8HJB1"/>
<dbReference type="InterPro" id="IPR014036">
    <property type="entry name" value="DeoR-like_C"/>
</dbReference>
<dbReference type="InterPro" id="IPR037171">
    <property type="entry name" value="NagB/RpiA_transferase-like"/>
</dbReference>
<dbReference type="InterPro" id="IPR036388">
    <property type="entry name" value="WH-like_DNA-bd_sf"/>
</dbReference>
<dbReference type="InterPro" id="IPR001034">
    <property type="entry name" value="DeoR_HTH"/>
</dbReference>
<evidence type="ECO:0000256" key="1">
    <source>
        <dbReference type="ARBA" id="ARBA00023015"/>
    </source>
</evidence>
<keyword evidence="3" id="KW-0804">Transcription</keyword>
<keyword evidence="1" id="KW-0805">Transcription regulation</keyword>